<name>A0AC35GX53_9BILA</name>
<accession>A0AC35GX53</accession>
<dbReference type="WBParaSite" id="PS1159_v2.g9661.t1">
    <property type="protein sequence ID" value="PS1159_v2.g9661.t1"/>
    <property type="gene ID" value="PS1159_v2.g9661"/>
</dbReference>
<sequence length="168" mass="18411">SQDLIDEEEARHGNVMRTFVAQPDIPIEHPSEPDDVENAITRFRERETIPNDFVVMEETVEQEPMEVDAPASPDTLSANVSSVSPVPVLNFAPPPVSTSIPVNNFQILNNIDVHGAGQAHHPRPVPYPMYTVPPPPISRHEPQPVPPPSTELIILGDEPSKLNASNLS</sequence>
<evidence type="ECO:0000313" key="1">
    <source>
        <dbReference type="Proteomes" id="UP000887580"/>
    </source>
</evidence>
<organism evidence="1 2">
    <name type="scientific">Panagrolaimus sp. PS1159</name>
    <dbReference type="NCBI Taxonomy" id="55785"/>
    <lineage>
        <taxon>Eukaryota</taxon>
        <taxon>Metazoa</taxon>
        <taxon>Ecdysozoa</taxon>
        <taxon>Nematoda</taxon>
        <taxon>Chromadorea</taxon>
        <taxon>Rhabditida</taxon>
        <taxon>Tylenchina</taxon>
        <taxon>Panagrolaimomorpha</taxon>
        <taxon>Panagrolaimoidea</taxon>
        <taxon>Panagrolaimidae</taxon>
        <taxon>Panagrolaimus</taxon>
    </lineage>
</organism>
<proteinExistence type="predicted"/>
<reference evidence="2" key="1">
    <citation type="submission" date="2022-11" db="UniProtKB">
        <authorList>
            <consortium name="WormBaseParasite"/>
        </authorList>
    </citation>
    <scope>IDENTIFICATION</scope>
</reference>
<protein>
    <submittedName>
        <fullName evidence="2">Uncharacterized protein</fullName>
    </submittedName>
</protein>
<dbReference type="Proteomes" id="UP000887580">
    <property type="component" value="Unplaced"/>
</dbReference>
<evidence type="ECO:0000313" key="2">
    <source>
        <dbReference type="WBParaSite" id="PS1159_v2.g9661.t1"/>
    </source>
</evidence>